<dbReference type="AlphaFoldDB" id="A0ABD2WIE8"/>
<evidence type="ECO:0000313" key="2">
    <source>
        <dbReference type="Proteomes" id="UP001627154"/>
    </source>
</evidence>
<organism evidence="1 2">
    <name type="scientific">Trichogramma kaykai</name>
    <dbReference type="NCBI Taxonomy" id="54128"/>
    <lineage>
        <taxon>Eukaryota</taxon>
        <taxon>Metazoa</taxon>
        <taxon>Ecdysozoa</taxon>
        <taxon>Arthropoda</taxon>
        <taxon>Hexapoda</taxon>
        <taxon>Insecta</taxon>
        <taxon>Pterygota</taxon>
        <taxon>Neoptera</taxon>
        <taxon>Endopterygota</taxon>
        <taxon>Hymenoptera</taxon>
        <taxon>Apocrita</taxon>
        <taxon>Proctotrupomorpha</taxon>
        <taxon>Chalcidoidea</taxon>
        <taxon>Trichogrammatidae</taxon>
        <taxon>Trichogramma</taxon>
    </lineage>
</organism>
<gene>
    <name evidence="1" type="ORF">TKK_013183</name>
</gene>
<reference evidence="1 2" key="1">
    <citation type="journal article" date="2024" name="bioRxiv">
        <title>A reference genome for Trichogramma kaykai: A tiny desert-dwelling parasitoid wasp with competing sex-ratio distorters.</title>
        <authorList>
            <person name="Culotta J."/>
            <person name="Lindsey A.R."/>
        </authorList>
    </citation>
    <scope>NUCLEOTIDE SEQUENCE [LARGE SCALE GENOMIC DNA]</scope>
    <source>
        <strain evidence="1 2">KSX58</strain>
    </source>
</reference>
<accession>A0ABD2WIE8</accession>
<protein>
    <submittedName>
        <fullName evidence="1">Uncharacterized protein</fullName>
    </submittedName>
</protein>
<comment type="caution">
    <text evidence="1">The sequence shown here is derived from an EMBL/GenBank/DDBJ whole genome shotgun (WGS) entry which is preliminary data.</text>
</comment>
<sequence>MFDAISGKTTSKINPDLVIQADELNTPSETTAFTSLTLPQVIHKQVAQQQQIPIQIQNQHLLKYVRQKDDIIIVGCGNSTVGMNSLLMNLN</sequence>
<dbReference type="EMBL" id="JBJJXI010000106">
    <property type="protein sequence ID" value="KAL3392359.1"/>
    <property type="molecule type" value="Genomic_DNA"/>
</dbReference>
<keyword evidence="2" id="KW-1185">Reference proteome</keyword>
<name>A0ABD2WIE8_9HYME</name>
<dbReference type="Proteomes" id="UP001627154">
    <property type="component" value="Unassembled WGS sequence"/>
</dbReference>
<evidence type="ECO:0000313" key="1">
    <source>
        <dbReference type="EMBL" id="KAL3392359.1"/>
    </source>
</evidence>
<proteinExistence type="predicted"/>